<dbReference type="Ensembl" id="ENSFHET00000011065.1">
    <property type="protein sequence ID" value="ENSFHEP00000023156.1"/>
    <property type="gene ID" value="ENSFHEG00000003956.1"/>
</dbReference>
<organism evidence="4 5">
    <name type="scientific">Fundulus heteroclitus</name>
    <name type="common">Killifish</name>
    <name type="synonym">Mummichog</name>
    <dbReference type="NCBI Taxonomy" id="8078"/>
    <lineage>
        <taxon>Eukaryota</taxon>
        <taxon>Metazoa</taxon>
        <taxon>Chordata</taxon>
        <taxon>Craniata</taxon>
        <taxon>Vertebrata</taxon>
        <taxon>Euteleostomi</taxon>
        <taxon>Actinopterygii</taxon>
        <taxon>Neopterygii</taxon>
        <taxon>Teleostei</taxon>
        <taxon>Neoteleostei</taxon>
        <taxon>Acanthomorphata</taxon>
        <taxon>Ovalentaria</taxon>
        <taxon>Atherinomorphae</taxon>
        <taxon>Cyprinodontiformes</taxon>
        <taxon>Fundulidae</taxon>
        <taxon>Fundulus</taxon>
    </lineage>
</organism>
<keyword evidence="2" id="KW-0158">Chromosome</keyword>
<evidence type="ECO:0000259" key="3">
    <source>
        <dbReference type="Pfam" id="PF02463"/>
    </source>
</evidence>
<dbReference type="Pfam" id="PF02463">
    <property type="entry name" value="SMC_N"/>
    <property type="match status" value="1"/>
</dbReference>
<dbReference type="Gene3D" id="3.40.50.300">
    <property type="entry name" value="P-loop containing nucleotide triphosphate hydrolases"/>
    <property type="match status" value="1"/>
</dbReference>
<dbReference type="InterPro" id="IPR027417">
    <property type="entry name" value="P-loop_NTPase"/>
</dbReference>
<dbReference type="Proteomes" id="UP000265000">
    <property type="component" value="Unplaced"/>
</dbReference>
<reference evidence="4" key="1">
    <citation type="submission" date="2025-08" db="UniProtKB">
        <authorList>
            <consortium name="Ensembl"/>
        </authorList>
    </citation>
    <scope>IDENTIFICATION</scope>
</reference>
<evidence type="ECO:0000256" key="1">
    <source>
        <dbReference type="ARBA" id="ARBA00004286"/>
    </source>
</evidence>
<dbReference type="GO" id="GO:0005694">
    <property type="term" value="C:chromosome"/>
    <property type="evidence" value="ECO:0007669"/>
    <property type="project" value="UniProtKB-SubCell"/>
</dbReference>
<dbReference type="STRING" id="8078.ENSFHEP00000023156"/>
<reference evidence="4" key="2">
    <citation type="submission" date="2025-09" db="UniProtKB">
        <authorList>
            <consortium name="Ensembl"/>
        </authorList>
    </citation>
    <scope>IDENTIFICATION</scope>
</reference>
<accession>A0A3Q2Q8Y9</accession>
<dbReference type="InterPro" id="IPR003395">
    <property type="entry name" value="RecF/RecN/SMC_N"/>
</dbReference>
<dbReference type="SUPFAM" id="SSF52540">
    <property type="entry name" value="P-loop containing nucleoside triphosphate hydrolases"/>
    <property type="match status" value="1"/>
</dbReference>
<evidence type="ECO:0000256" key="2">
    <source>
        <dbReference type="ARBA" id="ARBA00022454"/>
    </source>
</evidence>
<name>A0A3Q2Q8Y9_FUNHE</name>
<evidence type="ECO:0000313" key="5">
    <source>
        <dbReference type="Proteomes" id="UP000265000"/>
    </source>
</evidence>
<feature type="domain" description="RecF/RecN/SMC N-terminal" evidence="3">
    <location>
        <begin position="2"/>
        <end position="108"/>
    </location>
</feature>
<dbReference type="PANTHER" id="PTHR43977">
    <property type="entry name" value="STRUCTURAL MAINTENANCE OF CHROMOSOMES PROTEIN 3"/>
    <property type="match status" value="1"/>
</dbReference>
<dbReference type="GeneTree" id="ENSGT00550000074857"/>
<proteinExistence type="predicted"/>
<sequence>MYIKSIIIEGFKSYAQRTEINGFDPLFNAITGLNGSGKSNILDSICFVLGISNLSHVRASNLQDLVYKNGQGGITKATVSITFDNSNKSQSPLGFETHDEITVTRQVRSWLCSRSSLFTDSGLFSSHWFTSKSQLIRDLTKQLIFESRVHRTIKQMVHLGFI</sequence>
<protein>
    <recommendedName>
        <fullName evidence="3">RecF/RecN/SMC N-terminal domain-containing protein</fullName>
    </recommendedName>
</protein>
<comment type="subcellular location">
    <subcellularLocation>
        <location evidence="1">Chromosome</location>
    </subcellularLocation>
</comment>
<dbReference type="AlphaFoldDB" id="A0A3Q2Q8Y9"/>
<keyword evidence="5" id="KW-1185">Reference proteome</keyword>
<evidence type="ECO:0000313" key="4">
    <source>
        <dbReference type="Ensembl" id="ENSFHEP00000023156.1"/>
    </source>
</evidence>